<protein>
    <submittedName>
        <fullName evidence="2">Transglutaminase domain-containing protein</fullName>
    </submittedName>
</protein>
<dbReference type="EMBL" id="JAGQHR010000621">
    <property type="protein sequence ID" value="MCA9729249.1"/>
    <property type="molecule type" value="Genomic_DNA"/>
</dbReference>
<reference evidence="2" key="1">
    <citation type="submission" date="2020-04" db="EMBL/GenBank/DDBJ databases">
        <authorList>
            <person name="Zhang T."/>
        </authorList>
    </citation>
    <scope>NUCLEOTIDE SEQUENCE</scope>
    <source>
        <strain evidence="2">HKST-UBA01</strain>
    </source>
</reference>
<dbReference type="AlphaFoldDB" id="A0A956M1A3"/>
<reference evidence="2" key="2">
    <citation type="journal article" date="2021" name="Microbiome">
        <title>Successional dynamics and alternative stable states in a saline activated sludge microbial community over 9 years.</title>
        <authorList>
            <person name="Wang Y."/>
            <person name="Ye J."/>
            <person name="Ju F."/>
            <person name="Liu L."/>
            <person name="Boyd J.A."/>
            <person name="Deng Y."/>
            <person name="Parks D.H."/>
            <person name="Jiang X."/>
            <person name="Yin X."/>
            <person name="Woodcroft B.J."/>
            <person name="Tyson G.W."/>
            <person name="Hugenholtz P."/>
            <person name="Polz M.F."/>
            <person name="Zhang T."/>
        </authorList>
    </citation>
    <scope>NUCLEOTIDE SEQUENCE</scope>
    <source>
        <strain evidence="2">HKST-UBA01</strain>
    </source>
</reference>
<dbReference type="PANTHER" id="PTHR33490:SF3">
    <property type="entry name" value="CONSERVED INTEGRAL MEMBRANE PROTEIN"/>
    <property type="match status" value="1"/>
</dbReference>
<comment type="caution">
    <text evidence="2">The sequence shown here is derived from an EMBL/GenBank/DDBJ whole genome shotgun (WGS) entry which is preliminary data.</text>
</comment>
<dbReference type="Pfam" id="PF01841">
    <property type="entry name" value="Transglut_core"/>
    <property type="match status" value="1"/>
</dbReference>
<dbReference type="SUPFAM" id="SSF54001">
    <property type="entry name" value="Cysteine proteinases"/>
    <property type="match status" value="1"/>
</dbReference>
<evidence type="ECO:0000313" key="3">
    <source>
        <dbReference type="Proteomes" id="UP000697710"/>
    </source>
</evidence>
<name>A0A956M1A3_UNCEI</name>
<dbReference type="Proteomes" id="UP000697710">
    <property type="component" value="Unassembled WGS sequence"/>
</dbReference>
<accession>A0A956M1A3</accession>
<dbReference type="InterPro" id="IPR038765">
    <property type="entry name" value="Papain-like_cys_pep_sf"/>
</dbReference>
<evidence type="ECO:0000313" key="2">
    <source>
        <dbReference type="EMBL" id="MCA9729249.1"/>
    </source>
</evidence>
<dbReference type="InterPro" id="IPR002931">
    <property type="entry name" value="Transglutaminase-like"/>
</dbReference>
<feature type="non-terminal residue" evidence="2">
    <location>
        <position position="1"/>
    </location>
</feature>
<proteinExistence type="predicted"/>
<sequence>RSRLEAANRLLAWVAGNVRYRLDRSASQEARDVLERRSAYCTGYARLAVALLEAVGIEAREVAGYVAGERPGTGGAGFHRWIEIRYPDRGWVFSDPMASLGFVDATYLRIASDRLSIPAPGDGLVIERDDRTVAIDIAPETQAVALRLRANDESRSAAALVVELESGQDAEAELTSFGLRRSIRLPDGRGTFLGLEPGRYEVRVREGGRLAAWKSVTIRDRVLAQLNIPRSESERAESERGR</sequence>
<dbReference type="SMART" id="SM00460">
    <property type="entry name" value="TGc"/>
    <property type="match status" value="1"/>
</dbReference>
<dbReference type="Gene3D" id="3.10.620.30">
    <property type="match status" value="1"/>
</dbReference>
<evidence type="ECO:0000259" key="1">
    <source>
        <dbReference type="SMART" id="SM00460"/>
    </source>
</evidence>
<dbReference type="PANTHER" id="PTHR33490">
    <property type="entry name" value="BLR5614 PROTEIN-RELATED"/>
    <property type="match status" value="1"/>
</dbReference>
<feature type="domain" description="Transglutaminase-like" evidence="1">
    <location>
        <begin position="33"/>
        <end position="98"/>
    </location>
</feature>
<gene>
    <name evidence="2" type="ORF">KC729_16295</name>
</gene>
<organism evidence="2 3">
    <name type="scientific">Eiseniibacteriota bacterium</name>
    <dbReference type="NCBI Taxonomy" id="2212470"/>
    <lineage>
        <taxon>Bacteria</taxon>
        <taxon>Candidatus Eiseniibacteriota</taxon>
    </lineage>
</organism>